<evidence type="ECO:0000313" key="2">
    <source>
        <dbReference type="EnsemblMetazoa" id="GPPI046835-PA"/>
    </source>
</evidence>
<reference evidence="3" key="1">
    <citation type="submission" date="2015-01" db="EMBL/GenBank/DDBJ databases">
        <authorList>
            <person name="Aksoy S."/>
            <person name="Warren W."/>
            <person name="Wilson R.K."/>
        </authorList>
    </citation>
    <scope>NUCLEOTIDE SEQUENCE [LARGE SCALE GENOMIC DNA]</scope>
    <source>
        <strain evidence="3">IAEA</strain>
    </source>
</reference>
<keyword evidence="3" id="KW-1185">Reference proteome</keyword>
<feature type="region of interest" description="Disordered" evidence="1">
    <location>
        <begin position="83"/>
        <end position="103"/>
    </location>
</feature>
<dbReference type="EnsemblMetazoa" id="GPPI046835-RA">
    <property type="protein sequence ID" value="GPPI046835-PA"/>
    <property type="gene ID" value="GPPI046835"/>
</dbReference>
<dbReference type="AlphaFoldDB" id="A0A1B0C1W6"/>
<evidence type="ECO:0000313" key="3">
    <source>
        <dbReference type="Proteomes" id="UP000092460"/>
    </source>
</evidence>
<evidence type="ECO:0000256" key="1">
    <source>
        <dbReference type="SAM" id="MobiDB-lite"/>
    </source>
</evidence>
<organism evidence="2 3">
    <name type="scientific">Glossina palpalis gambiensis</name>
    <dbReference type="NCBI Taxonomy" id="67801"/>
    <lineage>
        <taxon>Eukaryota</taxon>
        <taxon>Metazoa</taxon>
        <taxon>Ecdysozoa</taxon>
        <taxon>Arthropoda</taxon>
        <taxon>Hexapoda</taxon>
        <taxon>Insecta</taxon>
        <taxon>Pterygota</taxon>
        <taxon>Neoptera</taxon>
        <taxon>Endopterygota</taxon>
        <taxon>Diptera</taxon>
        <taxon>Brachycera</taxon>
        <taxon>Muscomorpha</taxon>
        <taxon>Hippoboscoidea</taxon>
        <taxon>Glossinidae</taxon>
        <taxon>Glossina</taxon>
    </lineage>
</organism>
<dbReference type="VEuPathDB" id="VectorBase:GPPI046835"/>
<proteinExistence type="predicted"/>
<feature type="compositionally biased region" description="Basic and acidic residues" evidence="1">
    <location>
        <begin position="92"/>
        <end position="103"/>
    </location>
</feature>
<name>A0A1B0C1W6_9MUSC</name>
<sequence length="103" mass="12209">MEIFNIKFGSPSLVKRLLTMEYILCNYVQPSDNWNSYHAYDPILTNPSSPALYIPKIRFSHPNADSHRRCSLTPEKLEQYLKNSQKTTKMSHQHENIKYERTY</sequence>
<reference evidence="2" key="2">
    <citation type="submission" date="2020-05" db="UniProtKB">
        <authorList>
            <consortium name="EnsemblMetazoa"/>
        </authorList>
    </citation>
    <scope>IDENTIFICATION</scope>
    <source>
        <strain evidence="2">IAEA</strain>
    </source>
</reference>
<protein>
    <submittedName>
        <fullName evidence="2">Uncharacterized protein</fullName>
    </submittedName>
</protein>
<accession>A0A1B0C1W6</accession>
<dbReference type="Proteomes" id="UP000092460">
    <property type="component" value="Unassembled WGS sequence"/>
</dbReference>
<dbReference type="EMBL" id="JXJN01024182">
    <property type="status" value="NOT_ANNOTATED_CDS"/>
    <property type="molecule type" value="Genomic_DNA"/>
</dbReference>